<evidence type="ECO:0000256" key="1">
    <source>
        <dbReference type="SAM" id="MobiDB-lite"/>
    </source>
</evidence>
<dbReference type="AlphaFoldDB" id="G4TX89"/>
<proteinExistence type="predicted"/>
<dbReference type="Proteomes" id="UP000007148">
    <property type="component" value="Unassembled WGS sequence"/>
</dbReference>
<keyword evidence="3" id="KW-1185">Reference proteome</keyword>
<organism evidence="2 3">
    <name type="scientific">Serendipita indica (strain DSM 11827)</name>
    <name type="common">Root endophyte fungus</name>
    <name type="synonym">Piriformospora indica</name>
    <dbReference type="NCBI Taxonomy" id="1109443"/>
    <lineage>
        <taxon>Eukaryota</taxon>
        <taxon>Fungi</taxon>
        <taxon>Dikarya</taxon>
        <taxon>Basidiomycota</taxon>
        <taxon>Agaricomycotina</taxon>
        <taxon>Agaricomycetes</taxon>
        <taxon>Sebacinales</taxon>
        <taxon>Serendipitaceae</taxon>
        <taxon>Serendipita</taxon>
    </lineage>
</organism>
<name>G4TX89_SERID</name>
<protein>
    <submittedName>
        <fullName evidence="2">Uncharacterized protein</fullName>
    </submittedName>
</protein>
<sequence>MDLRLVTSQLLQVLQPTVVAAPAMRTAIVNVDTDLPQEAFFRKILSRFSQPSAGAAMALLSTNSRQRVVRPLAKGGCCPHPGSSHGPSPACESTRKP</sequence>
<evidence type="ECO:0000313" key="2">
    <source>
        <dbReference type="EMBL" id="CCA75932.1"/>
    </source>
</evidence>
<gene>
    <name evidence="2" type="ORF">PIIN_09928</name>
</gene>
<accession>G4TX89</accession>
<feature type="compositionally biased region" description="Low complexity" evidence="1">
    <location>
        <begin position="75"/>
        <end position="89"/>
    </location>
</feature>
<dbReference type="InParanoid" id="G4TX89"/>
<feature type="region of interest" description="Disordered" evidence="1">
    <location>
        <begin position="74"/>
        <end position="97"/>
    </location>
</feature>
<reference evidence="2 3" key="1">
    <citation type="journal article" date="2011" name="PLoS Pathog.">
        <title>Endophytic Life Strategies Decoded by Genome and Transcriptome Analyses of the Mutualistic Root Symbiont Piriformospora indica.</title>
        <authorList>
            <person name="Zuccaro A."/>
            <person name="Lahrmann U."/>
            <person name="Guldener U."/>
            <person name="Langen G."/>
            <person name="Pfiffi S."/>
            <person name="Biedenkopf D."/>
            <person name="Wong P."/>
            <person name="Samans B."/>
            <person name="Grimm C."/>
            <person name="Basiewicz M."/>
            <person name="Murat C."/>
            <person name="Martin F."/>
            <person name="Kogel K.H."/>
        </authorList>
    </citation>
    <scope>NUCLEOTIDE SEQUENCE [LARGE SCALE GENOMIC DNA]</scope>
    <source>
        <strain evidence="2 3">DSM 11827</strain>
    </source>
</reference>
<dbReference type="HOGENOM" id="CLU_2347500_0_0_1"/>
<dbReference type="EMBL" id="CAFZ01000557">
    <property type="protein sequence ID" value="CCA75932.1"/>
    <property type="molecule type" value="Genomic_DNA"/>
</dbReference>
<comment type="caution">
    <text evidence="2">The sequence shown here is derived from an EMBL/GenBank/DDBJ whole genome shotgun (WGS) entry which is preliminary data.</text>
</comment>
<evidence type="ECO:0000313" key="3">
    <source>
        <dbReference type="Proteomes" id="UP000007148"/>
    </source>
</evidence>